<dbReference type="InterPro" id="IPR026834">
    <property type="entry name" value="LHH"/>
</dbReference>
<name>A0A9X7Q679_9ENTR</name>
<dbReference type="AlphaFoldDB" id="A0A9X7Q679"/>
<dbReference type="Pfam" id="PF14411">
    <property type="entry name" value="LHH"/>
    <property type="match status" value="1"/>
</dbReference>
<reference evidence="2 3" key="1">
    <citation type="submission" date="2018-05" db="EMBL/GenBank/DDBJ databases">
        <title>Evaluation of testing and processing parameters for the GenePOC Carba assay.</title>
        <authorList>
            <person name="Walsh T.R."/>
        </authorList>
    </citation>
    <scope>NUCLEOTIDE SEQUENCE [LARGE SCALE GENOMIC DNA]</scope>
    <source>
        <strain evidence="2 3">PECIMP</strain>
    </source>
</reference>
<evidence type="ECO:0000259" key="1">
    <source>
        <dbReference type="Pfam" id="PF14411"/>
    </source>
</evidence>
<dbReference type="Proteomes" id="UP000246375">
    <property type="component" value="Unassembled WGS sequence"/>
</dbReference>
<comment type="caution">
    <text evidence="2">The sequence shown here is derived from an EMBL/GenBank/DDBJ whole genome shotgun (WGS) entry which is preliminary data.</text>
</comment>
<evidence type="ECO:0000313" key="3">
    <source>
        <dbReference type="Proteomes" id="UP000246375"/>
    </source>
</evidence>
<dbReference type="EMBL" id="QHMI01000006">
    <property type="protein sequence ID" value="PXB41373.1"/>
    <property type="molecule type" value="Genomic_DNA"/>
</dbReference>
<sequence>MKNGYAPIGTDGKQVNLHHVLGQEPVPMVEILSSTHKLYHKQLHGLIENGGSFRNTPELDRQYIRFRSAYWMLRALEF</sequence>
<feature type="domain" description="LHH" evidence="1">
    <location>
        <begin position="1"/>
        <end position="75"/>
    </location>
</feature>
<proteinExistence type="predicted"/>
<organism evidence="2 3">
    <name type="scientific">Enterobacter hormaechei</name>
    <dbReference type="NCBI Taxonomy" id="158836"/>
    <lineage>
        <taxon>Bacteria</taxon>
        <taxon>Pseudomonadati</taxon>
        <taxon>Pseudomonadota</taxon>
        <taxon>Gammaproteobacteria</taxon>
        <taxon>Enterobacterales</taxon>
        <taxon>Enterobacteriaceae</taxon>
        <taxon>Enterobacter</taxon>
        <taxon>Enterobacter cloacae complex</taxon>
    </lineage>
</organism>
<accession>A0A9X7Q679</accession>
<gene>
    <name evidence="2" type="ORF">DL189_10450</name>
</gene>
<protein>
    <recommendedName>
        <fullName evidence="1">LHH domain-containing protein</fullName>
    </recommendedName>
</protein>
<evidence type="ECO:0000313" key="2">
    <source>
        <dbReference type="EMBL" id="PXB41373.1"/>
    </source>
</evidence>